<evidence type="ECO:0000256" key="9">
    <source>
        <dbReference type="ARBA" id="ARBA00023316"/>
    </source>
</evidence>
<dbReference type="InterPro" id="IPR002901">
    <property type="entry name" value="MGlyc_endo_b_GlcNAc-like_dom"/>
</dbReference>
<evidence type="ECO:0000256" key="7">
    <source>
        <dbReference type="ARBA" id="ARBA00022801"/>
    </source>
</evidence>
<dbReference type="InterPro" id="IPR051056">
    <property type="entry name" value="Glycosyl_Hydrolase_73"/>
</dbReference>
<keyword evidence="7" id="KW-0378">Hydrolase</keyword>
<keyword evidence="13" id="KW-1185">Reference proteome</keyword>
<evidence type="ECO:0000256" key="2">
    <source>
        <dbReference type="ARBA" id="ARBA00004418"/>
    </source>
</evidence>
<evidence type="ECO:0000256" key="6">
    <source>
        <dbReference type="ARBA" id="ARBA00022764"/>
    </source>
</evidence>
<dbReference type="Pfam" id="PF01832">
    <property type="entry name" value="Glucosaminidase"/>
    <property type="match status" value="1"/>
</dbReference>
<dbReference type="Proteomes" id="UP000604737">
    <property type="component" value="Unassembled WGS sequence"/>
</dbReference>
<dbReference type="PANTHER" id="PTHR33308:SF9">
    <property type="entry name" value="PEPTIDOGLYCAN HYDROLASE FLGJ"/>
    <property type="match status" value="1"/>
</dbReference>
<keyword evidence="9" id="KW-0961">Cell wall biogenesis/degradation</keyword>
<evidence type="ECO:0000256" key="5">
    <source>
        <dbReference type="ARBA" id="ARBA00013433"/>
    </source>
</evidence>
<accession>A0ABQ3GVK6</accession>
<dbReference type="Gene3D" id="1.10.530.10">
    <property type="match status" value="1"/>
</dbReference>
<evidence type="ECO:0000256" key="8">
    <source>
        <dbReference type="ARBA" id="ARBA00023295"/>
    </source>
</evidence>
<sequence length="295" mass="31383">MITTKPVLTGQDFATDTRGVESLRQTIKSSPKAAAHAVAQQFESMLMQQLVKSMRDASPHYDELQSSATDLYRGMYDQQMSLMLAKKGGVGLAGAIERQLEVMQNPALLKTVQRHKSLQQGELAPVTGGSAAANSAASTANGGFVDNVLAAAKTVAPTLGVAPQLLLAHAALETGWGRKPIRDAAGGDSHNLFGIKAGKDWQGKTVDVTTTEYVDGVAQKRVETFRAYDSYTDALADYAGLLKRRFADAVGKGEDALGFARALQAKGYATDPQYVDKFASVARRISRQLAGSTSS</sequence>
<comment type="function">
    <text evidence="1">Flagellum-specific muramidase which hydrolyzes the peptidoglycan layer to assemble the rod structure in the periplasmic space.</text>
</comment>
<keyword evidence="12" id="KW-0966">Cell projection</keyword>
<evidence type="ECO:0000256" key="3">
    <source>
        <dbReference type="ARBA" id="ARBA00006880"/>
    </source>
</evidence>
<evidence type="ECO:0000256" key="10">
    <source>
        <dbReference type="ARBA" id="ARBA00030835"/>
    </source>
</evidence>
<dbReference type="EMBL" id="BMYO01000001">
    <property type="protein sequence ID" value="GHD57202.1"/>
    <property type="molecule type" value="Genomic_DNA"/>
</dbReference>
<keyword evidence="12" id="KW-0969">Cilium</keyword>
<organism evidence="12 13">
    <name type="scientific">Jeongeupia chitinilytica</name>
    <dbReference type="NCBI Taxonomy" id="1041641"/>
    <lineage>
        <taxon>Bacteria</taxon>
        <taxon>Pseudomonadati</taxon>
        <taxon>Pseudomonadota</taxon>
        <taxon>Betaproteobacteria</taxon>
        <taxon>Neisseriales</taxon>
        <taxon>Chitinibacteraceae</taxon>
        <taxon>Jeongeupia</taxon>
    </lineage>
</organism>
<comment type="subcellular location">
    <subcellularLocation>
        <location evidence="2">Periplasm</location>
    </subcellularLocation>
</comment>
<evidence type="ECO:0000256" key="4">
    <source>
        <dbReference type="ARBA" id="ARBA00007974"/>
    </source>
</evidence>
<reference evidence="13" key="1">
    <citation type="journal article" date="2019" name="Int. J. Syst. Evol. Microbiol.">
        <title>The Global Catalogue of Microorganisms (GCM) 10K type strain sequencing project: providing services to taxonomists for standard genome sequencing and annotation.</title>
        <authorList>
            <consortium name="The Broad Institute Genomics Platform"/>
            <consortium name="The Broad Institute Genome Sequencing Center for Infectious Disease"/>
            <person name="Wu L."/>
            <person name="Ma J."/>
        </authorList>
    </citation>
    <scope>NUCLEOTIDE SEQUENCE [LARGE SCALE GENOMIC DNA]</scope>
    <source>
        <strain evidence="13">KCTC 23701</strain>
    </source>
</reference>
<comment type="similarity">
    <text evidence="3">In the N-terminal section; belongs to the FlgJ family.</text>
</comment>
<protein>
    <recommendedName>
        <fullName evidence="5">Peptidoglycan hydrolase FlgJ</fullName>
    </recommendedName>
    <alternativeName>
        <fullName evidence="10">Muramidase FlgJ</fullName>
    </alternativeName>
</protein>
<keyword evidence="8" id="KW-0326">Glycosidase</keyword>
<dbReference type="SMART" id="SM00047">
    <property type="entry name" value="LYZ2"/>
    <property type="match status" value="1"/>
</dbReference>
<name>A0ABQ3GVK6_9NEIS</name>
<evidence type="ECO:0000313" key="13">
    <source>
        <dbReference type="Proteomes" id="UP000604737"/>
    </source>
</evidence>
<dbReference type="Gene3D" id="2.10.70.40">
    <property type="entry name" value="peptidoglycan hydrolase"/>
    <property type="match status" value="1"/>
</dbReference>
<evidence type="ECO:0000259" key="11">
    <source>
        <dbReference type="SMART" id="SM00047"/>
    </source>
</evidence>
<dbReference type="InterPro" id="IPR019301">
    <property type="entry name" value="Flagellar_prot_FlgJ_N"/>
</dbReference>
<keyword evidence="6" id="KW-0574">Periplasm</keyword>
<feature type="domain" description="Mannosyl-glycoprotein endo-beta-N-acetylglucosamidase-like" evidence="11">
    <location>
        <begin position="132"/>
        <end position="293"/>
    </location>
</feature>
<dbReference type="Pfam" id="PF10135">
    <property type="entry name" value="Rod-binding"/>
    <property type="match status" value="1"/>
</dbReference>
<dbReference type="InterPro" id="IPR013377">
    <property type="entry name" value="FlgJ"/>
</dbReference>
<gene>
    <name evidence="12" type="primary">flgJ</name>
    <name evidence="12" type="ORF">GCM10007350_05530</name>
</gene>
<comment type="similarity">
    <text evidence="4">In the C-terminal section; belongs to the glycosyl hydrolase 73 family.</text>
</comment>
<comment type="caution">
    <text evidence="12">The sequence shown here is derived from an EMBL/GenBank/DDBJ whole genome shotgun (WGS) entry which is preliminary data.</text>
</comment>
<dbReference type="PANTHER" id="PTHR33308">
    <property type="entry name" value="PEPTIDOGLYCAN HYDROLASE FLGJ"/>
    <property type="match status" value="1"/>
</dbReference>
<proteinExistence type="inferred from homology"/>
<keyword evidence="12" id="KW-0282">Flagellum</keyword>
<evidence type="ECO:0000256" key="1">
    <source>
        <dbReference type="ARBA" id="ARBA00002954"/>
    </source>
</evidence>
<dbReference type="PRINTS" id="PR01002">
    <property type="entry name" value="FLGFLGJ"/>
</dbReference>
<dbReference type="RefSeq" id="WP_189458604.1">
    <property type="nucleotide sequence ID" value="NZ_BMYO01000001.1"/>
</dbReference>
<dbReference type="NCBIfam" id="TIGR02541">
    <property type="entry name" value="flagell_FlgJ"/>
    <property type="match status" value="1"/>
</dbReference>
<evidence type="ECO:0000313" key="12">
    <source>
        <dbReference type="EMBL" id="GHD57202.1"/>
    </source>
</evidence>